<protein>
    <submittedName>
        <fullName evidence="1">Uncharacterized protein</fullName>
    </submittedName>
</protein>
<dbReference type="AlphaFoldDB" id="A0AAX4NGQ3"/>
<dbReference type="Proteomes" id="UP001451606">
    <property type="component" value="Chromosome"/>
</dbReference>
<organism evidence="1 2">
    <name type="scientific">Oxyplasma meridianum</name>
    <dbReference type="NCBI Taxonomy" id="3073602"/>
    <lineage>
        <taxon>Archaea</taxon>
        <taxon>Methanobacteriati</taxon>
        <taxon>Thermoplasmatota</taxon>
        <taxon>Thermoplasmata</taxon>
        <taxon>Thermoplasmatales</taxon>
        <taxon>Thermoplasmataceae</taxon>
        <taxon>Oxyplasma</taxon>
    </lineage>
</organism>
<dbReference type="GeneID" id="95967176"/>
<evidence type="ECO:0000313" key="2">
    <source>
        <dbReference type="Proteomes" id="UP001451606"/>
    </source>
</evidence>
<dbReference type="KEGG" id="omr:OXIME_000449"/>
<dbReference type="EMBL" id="CP133772">
    <property type="protein sequence ID" value="WYX99904.1"/>
    <property type="molecule type" value="Genomic_DNA"/>
</dbReference>
<proteinExistence type="predicted"/>
<keyword evidence="2" id="KW-1185">Reference proteome</keyword>
<name>A0AAX4NGQ3_9ARCH</name>
<accession>A0AAX4NGQ3</accession>
<evidence type="ECO:0000313" key="1">
    <source>
        <dbReference type="EMBL" id="WYX99904.1"/>
    </source>
</evidence>
<sequence>MFAIEKKKMHMDKVDLRKLDIMPQKLCGIIYAARILSHDLGVDPLCNILGEYPIIVFLSVVSRIIELSSDVSLLILKEKYTIPSMTSRRIRSILHLIP</sequence>
<gene>
    <name evidence="1" type="ORF">OXIME_000449</name>
</gene>
<reference evidence="1 2" key="1">
    <citation type="submission" date="2023-09" db="EMBL/GenBank/DDBJ databases">
        <authorList>
            <person name="Golyshina O.V."/>
            <person name="Lunev E.A."/>
            <person name="Bargiela R."/>
            <person name="Gaines M.C."/>
            <person name="Daum B."/>
            <person name="Bale N.J."/>
            <person name="Koenen M."/>
            <person name="Sinninghe Damst J.S."/>
            <person name="Yakimov M."/>
            <person name="Golyshin P.N."/>
        </authorList>
    </citation>
    <scope>NUCLEOTIDE SEQUENCE [LARGE SCALE GENOMIC DNA]</scope>
    <source>
        <strain evidence="1 2">M1</strain>
    </source>
</reference>
<dbReference type="RefSeq" id="WP_393971863.1">
    <property type="nucleotide sequence ID" value="NZ_CP133772.1"/>
</dbReference>